<gene>
    <name evidence="1" type="ordered locus">LVIS_1117</name>
</gene>
<sequence>MKIGECISLKTHFKVIKITEQLGDEVKKSFETARKQDESSSDSNPRNTWKMIYKFHGIVWNDVFGFYFLANYGTENQRRQQTIMLNDRIIESPLFDEQFLLSEKEYQRYFATVI</sequence>
<keyword evidence="2" id="KW-1185">Reference proteome</keyword>
<dbReference type="RefSeq" id="WP_011667876.1">
    <property type="nucleotide sequence ID" value="NC_008497.1"/>
</dbReference>
<dbReference type="HOGENOM" id="CLU_2167777_0_0_9"/>
<dbReference type="KEGG" id="lbr:LVIS_1117"/>
<reference evidence="1 2" key="1">
    <citation type="journal article" date="2006" name="Proc. Natl. Acad. Sci. U.S.A.">
        <title>Comparative genomics of the lactic acid bacteria.</title>
        <authorList>
            <person name="Makarova K."/>
            <person name="Slesarev A."/>
            <person name="Wolf Y."/>
            <person name="Sorokin A."/>
            <person name="Mirkin B."/>
            <person name="Koonin E."/>
            <person name="Pavlov A."/>
            <person name="Pavlova N."/>
            <person name="Karamychev V."/>
            <person name="Polouchine N."/>
            <person name="Shakhova V."/>
            <person name="Grigoriev I."/>
            <person name="Lou Y."/>
            <person name="Rohksar D."/>
            <person name="Lucas S."/>
            <person name="Huang K."/>
            <person name="Goodstein D.M."/>
            <person name="Hawkins T."/>
            <person name="Plengvidhya V."/>
            <person name="Welker D."/>
            <person name="Hughes J."/>
            <person name="Goh Y."/>
            <person name="Benson A."/>
            <person name="Baldwin K."/>
            <person name="Lee J.H."/>
            <person name="Diaz-Muniz I."/>
            <person name="Dosti B."/>
            <person name="Smeianov V."/>
            <person name="Wechter W."/>
            <person name="Barabote R."/>
            <person name="Lorca G."/>
            <person name="Altermann E."/>
            <person name="Barrangou R."/>
            <person name="Ganesan B."/>
            <person name="Xie Y."/>
            <person name="Rawsthorne H."/>
            <person name="Tamir D."/>
            <person name="Parker C."/>
            <person name="Breidt F."/>
            <person name="Broadbent J."/>
            <person name="Hutkins R."/>
            <person name="O'Sullivan D."/>
            <person name="Steele J."/>
            <person name="Unlu G."/>
            <person name="Saier M."/>
            <person name="Klaenhammer T."/>
            <person name="Richardson P."/>
            <person name="Kozyavkin S."/>
            <person name="Weimer B."/>
            <person name="Mills D."/>
        </authorList>
    </citation>
    <scope>NUCLEOTIDE SEQUENCE [LARGE SCALE GENOMIC DNA]</scope>
    <source>
        <strain evidence="2">ATCC 367 / BCRC 12310 / CIP 105137 / JCM 1170 / LMG 11437 / NCIMB 947 / NCTC 947</strain>
    </source>
</reference>
<dbReference type="Proteomes" id="UP000001652">
    <property type="component" value="Chromosome"/>
</dbReference>
<accession>Q03RC6</accession>
<protein>
    <submittedName>
        <fullName evidence="1">Uncharacterized protein</fullName>
    </submittedName>
</protein>
<organism evidence="1 2">
    <name type="scientific">Levilactobacillus brevis (strain ATCC 367 / BCRC 12310 / CIP 105137 / JCM 1170 / LMG 11437 / NCIMB 947 / NCTC 947)</name>
    <name type="common">Lactobacillus brevis</name>
    <dbReference type="NCBI Taxonomy" id="387344"/>
    <lineage>
        <taxon>Bacteria</taxon>
        <taxon>Bacillati</taxon>
        <taxon>Bacillota</taxon>
        <taxon>Bacilli</taxon>
        <taxon>Lactobacillales</taxon>
        <taxon>Lactobacillaceae</taxon>
        <taxon>Levilactobacillus</taxon>
    </lineage>
</organism>
<proteinExistence type="predicted"/>
<name>Q03RC6_LEVBA</name>
<dbReference type="STRING" id="387344.LVIS_1117"/>
<dbReference type="AlphaFoldDB" id="Q03RC6"/>
<evidence type="ECO:0000313" key="1">
    <source>
        <dbReference type="EMBL" id="ABJ64246.1"/>
    </source>
</evidence>
<evidence type="ECO:0000313" key="2">
    <source>
        <dbReference type="Proteomes" id="UP000001652"/>
    </source>
</evidence>
<dbReference type="PATRIC" id="fig|387344.15.peg.1084"/>
<dbReference type="EMBL" id="CP000416">
    <property type="protein sequence ID" value="ABJ64246.1"/>
    <property type="molecule type" value="Genomic_DNA"/>
</dbReference>